<sequence>MAARTLAGRLVSAFGDPEAMARFYAPEVRWHMESKGQWPDPIAGKEAVIAFNRDVWTIFYEPDCTVEILDEVEDEAGSAVRFAYRAFAKVPNQPYENEYSVFVRKGPQGITDVFERFDTTVVAQFYAGVRRG</sequence>
<evidence type="ECO:0000313" key="2">
    <source>
        <dbReference type="EMBL" id="MFC3172832.1"/>
    </source>
</evidence>
<dbReference type="Pfam" id="PF12680">
    <property type="entry name" value="SnoaL_2"/>
    <property type="match status" value="1"/>
</dbReference>
<evidence type="ECO:0000259" key="1">
    <source>
        <dbReference type="Pfam" id="PF12680"/>
    </source>
</evidence>
<protein>
    <submittedName>
        <fullName evidence="2">Nuclear transport factor 2 family protein</fullName>
    </submittedName>
</protein>
<dbReference type="Gene3D" id="3.10.450.50">
    <property type="match status" value="1"/>
</dbReference>
<dbReference type="RefSeq" id="WP_379508227.1">
    <property type="nucleotide sequence ID" value="NZ_JBHRTQ010000001.1"/>
</dbReference>
<accession>A0ABV7ILJ3</accession>
<dbReference type="InterPro" id="IPR037401">
    <property type="entry name" value="SnoaL-like"/>
</dbReference>
<dbReference type="InterPro" id="IPR032710">
    <property type="entry name" value="NTF2-like_dom_sf"/>
</dbReference>
<gene>
    <name evidence="2" type="ORF">ACFOD9_01055</name>
</gene>
<dbReference type="SUPFAM" id="SSF54427">
    <property type="entry name" value="NTF2-like"/>
    <property type="match status" value="1"/>
</dbReference>
<name>A0ABV7ILJ3_9SPHN</name>
<evidence type="ECO:0000313" key="3">
    <source>
        <dbReference type="Proteomes" id="UP001595604"/>
    </source>
</evidence>
<proteinExistence type="predicted"/>
<keyword evidence="3" id="KW-1185">Reference proteome</keyword>
<comment type="caution">
    <text evidence="2">The sequence shown here is derived from an EMBL/GenBank/DDBJ whole genome shotgun (WGS) entry which is preliminary data.</text>
</comment>
<reference evidence="3" key="1">
    <citation type="journal article" date="2019" name="Int. J. Syst. Evol. Microbiol.">
        <title>The Global Catalogue of Microorganisms (GCM) 10K type strain sequencing project: providing services to taxonomists for standard genome sequencing and annotation.</title>
        <authorList>
            <consortium name="The Broad Institute Genomics Platform"/>
            <consortium name="The Broad Institute Genome Sequencing Center for Infectious Disease"/>
            <person name="Wu L."/>
            <person name="Ma J."/>
        </authorList>
    </citation>
    <scope>NUCLEOTIDE SEQUENCE [LARGE SCALE GENOMIC DNA]</scope>
    <source>
        <strain evidence="3">KCTC 42984</strain>
    </source>
</reference>
<feature type="domain" description="SnoaL-like" evidence="1">
    <location>
        <begin position="15"/>
        <end position="104"/>
    </location>
</feature>
<organism evidence="2 3">
    <name type="scientific">Novosphingobium bradum</name>
    <dbReference type="NCBI Taxonomy" id="1737444"/>
    <lineage>
        <taxon>Bacteria</taxon>
        <taxon>Pseudomonadati</taxon>
        <taxon>Pseudomonadota</taxon>
        <taxon>Alphaproteobacteria</taxon>
        <taxon>Sphingomonadales</taxon>
        <taxon>Sphingomonadaceae</taxon>
        <taxon>Novosphingobium</taxon>
    </lineage>
</organism>
<dbReference type="EMBL" id="JBHRTQ010000001">
    <property type="protein sequence ID" value="MFC3172832.1"/>
    <property type="molecule type" value="Genomic_DNA"/>
</dbReference>
<dbReference type="Proteomes" id="UP001595604">
    <property type="component" value="Unassembled WGS sequence"/>
</dbReference>